<dbReference type="OrthoDB" id="9807026at2"/>
<dbReference type="InterPro" id="IPR043427">
    <property type="entry name" value="YscJ/FliF"/>
</dbReference>
<dbReference type="Proteomes" id="UP000093199">
    <property type="component" value="Unassembled WGS sequence"/>
</dbReference>
<comment type="subcellular location">
    <subcellularLocation>
        <location evidence="1 9">Bacterial flagellum basal body</location>
    </subcellularLocation>
    <subcellularLocation>
        <location evidence="2">Cell membrane</location>
        <topology evidence="2">Multi-pass membrane protein</topology>
    </subcellularLocation>
</comment>
<feature type="domain" description="Flagellar M-ring C-terminal" evidence="12">
    <location>
        <begin position="255"/>
        <end position="423"/>
    </location>
</feature>
<dbReference type="RefSeq" id="WP_066543376.1">
    <property type="nucleotide sequence ID" value="NZ_MASJ01000003.1"/>
</dbReference>
<dbReference type="GO" id="GO:0005886">
    <property type="term" value="C:plasma membrane"/>
    <property type="evidence" value="ECO:0007669"/>
    <property type="project" value="UniProtKB-SubCell"/>
</dbReference>
<dbReference type="PRINTS" id="PR01009">
    <property type="entry name" value="FLGMRINGFLIF"/>
</dbReference>
<name>A0A1C0YKK0_9BACL</name>
<organism evidence="13 14">
    <name type="scientific">Caryophanon tenue</name>
    <dbReference type="NCBI Taxonomy" id="33978"/>
    <lineage>
        <taxon>Bacteria</taxon>
        <taxon>Bacillati</taxon>
        <taxon>Bacillota</taxon>
        <taxon>Bacilli</taxon>
        <taxon>Bacillales</taxon>
        <taxon>Caryophanaceae</taxon>
        <taxon>Caryophanon</taxon>
    </lineage>
</organism>
<evidence type="ECO:0000259" key="11">
    <source>
        <dbReference type="Pfam" id="PF01514"/>
    </source>
</evidence>
<keyword evidence="4" id="KW-1003">Cell membrane</keyword>
<evidence type="ECO:0000256" key="5">
    <source>
        <dbReference type="ARBA" id="ARBA00022692"/>
    </source>
</evidence>
<dbReference type="InterPro" id="IPR045851">
    <property type="entry name" value="AMP-bd_C_sf"/>
</dbReference>
<sequence>MNERLNKLKTDSTAFWTSRSKKQKGTIIGSAVAIILVAAALTFFLTRTTYVPLFTDLTLEEAAQVKTSLDALVVDYELAGGGTSINVPEEQLESLKLQLASEGVPSGSGNGYSTFWNNAGFGMTDNEFDVLQLSAMQTELATLIRQIDGVNDANVMLALPETGVFLQDTTQEPTATVILQTALGHQFSEEQIKTLYNLVAMSVPNLKPENIVITNQYSEDFSLSDTTSSASIVADQMAIKEKIEKDLQRQVQSLLGSLMGAGKVVVSVTTDIDFSQENRKEDLLEPVNEENMEGIIISAQNISETYTGTGAAATGEPEADTTTDNFTTYNEGTFGDGEYERVEEQLNYGVNEIHREISESPYKIRDLGIQVVVEPPTPDDQASMPDGLTTDIEAMLGTIVRTTLDKSAVGQLTEEQVGDKIVVSVQQLQGMPTEEEQTTPVIPWWAYVIAGILLVAIILLVVYILRARKKKQLAEEQALLEAQEELVVEEIPTEDDNEATVRRKQLEKLAKEKPEEFAKLLRTWISED</sequence>
<dbReference type="PANTHER" id="PTHR30046:SF0">
    <property type="entry name" value="FLAGELLAR M-RING PROTEIN"/>
    <property type="match status" value="1"/>
</dbReference>
<dbReference type="InterPro" id="IPR006182">
    <property type="entry name" value="FliF_N_dom"/>
</dbReference>
<feature type="transmembrane region" description="Helical" evidence="10">
    <location>
        <begin position="25"/>
        <end position="45"/>
    </location>
</feature>
<keyword evidence="7 10" id="KW-0472">Membrane</keyword>
<evidence type="ECO:0000256" key="4">
    <source>
        <dbReference type="ARBA" id="ARBA00022475"/>
    </source>
</evidence>
<dbReference type="GO" id="GO:0009431">
    <property type="term" value="C:bacterial-type flagellum basal body, MS ring"/>
    <property type="evidence" value="ECO:0007669"/>
    <property type="project" value="InterPro"/>
</dbReference>
<dbReference type="Pfam" id="PF01514">
    <property type="entry name" value="YscJ_FliF"/>
    <property type="match status" value="1"/>
</dbReference>
<evidence type="ECO:0000256" key="10">
    <source>
        <dbReference type="SAM" id="Phobius"/>
    </source>
</evidence>
<protein>
    <recommendedName>
        <fullName evidence="9">Flagellar M-ring protein</fullName>
    </recommendedName>
</protein>
<dbReference type="GO" id="GO:0071973">
    <property type="term" value="P:bacterial-type flagellum-dependent cell motility"/>
    <property type="evidence" value="ECO:0007669"/>
    <property type="project" value="InterPro"/>
</dbReference>
<reference evidence="13 14" key="1">
    <citation type="submission" date="2016-07" db="EMBL/GenBank/DDBJ databases">
        <title>Caryophanon tenue genome sequencing.</title>
        <authorList>
            <person name="Verma A."/>
            <person name="Pal Y."/>
            <person name="Krishnamurthi S."/>
        </authorList>
    </citation>
    <scope>NUCLEOTIDE SEQUENCE [LARGE SCALE GENOMIC DNA]</scope>
    <source>
        <strain evidence="13 14">DSM 14152</strain>
    </source>
</reference>
<keyword evidence="13" id="KW-0966">Cell projection</keyword>
<keyword evidence="14" id="KW-1185">Reference proteome</keyword>
<dbReference type="InterPro" id="IPR000067">
    <property type="entry name" value="FlgMring_FliF"/>
</dbReference>
<evidence type="ECO:0000313" key="14">
    <source>
        <dbReference type="Proteomes" id="UP000093199"/>
    </source>
</evidence>
<accession>A0A1C0YKK0</accession>
<feature type="transmembrane region" description="Helical" evidence="10">
    <location>
        <begin position="444"/>
        <end position="465"/>
    </location>
</feature>
<dbReference type="InterPro" id="IPR013556">
    <property type="entry name" value="Flag_M-ring_C"/>
</dbReference>
<dbReference type="EMBL" id="MASJ01000003">
    <property type="protein sequence ID" value="OCS87671.1"/>
    <property type="molecule type" value="Genomic_DNA"/>
</dbReference>
<keyword evidence="13" id="KW-0282">Flagellum</keyword>
<keyword evidence="8 9" id="KW-0975">Bacterial flagellum</keyword>
<comment type="similarity">
    <text evidence="3 9">Belongs to the FliF family.</text>
</comment>
<dbReference type="PIRSF" id="PIRSF004862">
    <property type="entry name" value="FliF"/>
    <property type="match status" value="1"/>
</dbReference>
<feature type="domain" description="Flagellar M-ring N-terminal" evidence="11">
    <location>
        <begin position="46"/>
        <end position="219"/>
    </location>
</feature>
<evidence type="ECO:0000256" key="7">
    <source>
        <dbReference type="ARBA" id="ARBA00023136"/>
    </source>
</evidence>
<dbReference type="AlphaFoldDB" id="A0A1C0YKK0"/>
<evidence type="ECO:0000256" key="6">
    <source>
        <dbReference type="ARBA" id="ARBA00022989"/>
    </source>
</evidence>
<dbReference type="Gene3D" id="3.30.300.30">
    <property type="match status" value="1"/>
</dbReference>
<dbReference type="Pfam" id="PF08345">
    <property type="entry name" value="YscJ_FliF_C"/>
    <property type="match status" value="1"/>
</dbReference>
<dbReference type="NCBIfam" id="TIGR00206">
    <property type="entry name" value="fliF"/>
    <property type="match status" value="1"/>
</dbReference>
<evidence type="ECO:0000313" key="13">
    <source>
        <dbReference type="EMBL" id="OCS87671.1"/>
    </source>
</evidence>
<proteinExistence type="inferred from homology"/>
<keyword evidence="6 10" id="KW-1133">Transmembrane helix</keyword>
<evidence type="ECO:0000259" key="12">
    <source>
        <dbReference type="Pfam" id="PF08345"/>
    </source>
</evidence>
<evidence type="ECO:0000256" key="9">
    <source>
        <dbReference type="PIRNR" id="PIRNR004862"/>
    </source>
</evidence>
<evidence type="ECO:0000256" key="8">
    <source>
        <dbReference type="ARBA" id="ARBA00023143"/>
    </source>
</evidence>
<evidence type="ECO:0000256" key="1">
    <source>
        <dbReference type="ARBA" id="ARBA00004117"/>
    </source>
</evidence>
<gene>
    <name evidence="13" type="ORF">A6M13_10230</name>
</gene>
<dbReference type="PANTHER" id="PTHR30046">
    <property type="entry name" value="FLAGELLAR M-RING PROTEIN"/>
    <property type="match status" value="1"/>
</dbReference>
<keyword evidence="13" id="KW-0969">Cilium</keyword>
<dbReference type="STRING" id="33978.A6M13_10230"/>
<dbReference type="GO" id="GO:0003774">
    <property type="term" value="F:cytoskeletal motor activity"/>
    <property type="evidence" value="ECO:0007669"/>
    <property type="project" value="InterPro"/>
</dbReference>
<evidence type="ECO:0000256" key="2">
    <source>
        <dbReference type="ARBA" id="ARBA00004651"/>
    </source>
</evidence>
<comment type="caution">
    <text evidence="13">The sequence shown here is derived from an EMBL/GenBank/DDBJ whole genome shotgun (WGS) entry which is preliminary data.</text>
</comment>
<evidence type="ECO:0000256" key="3">
    <source>
        <dbReference type="ARBA" id="ARBA00007971"/>
    </source>
</evidence>
<comment type="function">
    <text evidence="9">The M ring may be actively involved in energy transduction.</text>
</comment>
<keyword evidence="5 10" id="KW-0812">Transmembrane</keyword>